<dbReference type="OrthoDB" id="4349943at2"/>
<dbReference type="Gene3D" id="3.40.190.10">
    <property type="entry name" value="Periplasmic binding protein-like II"/>
    <property type="match status" value="2"/>
</dbReference>
<evidence type="ECO:0000313" key="4">
    <source>
        <dbReference type="EMBL" id="ASA21666.1"/>
    </source>
</evidence>
<feature type="domain" description="DUF3502" evidence="3">
    <location>
        <begin position="465"/>
        <end position="532"/>
    </location>
</feature>
<feature type="signal peptide" evidence="2">
    <location>
        <begin position="1"/>
        <end position="20"/>
    </location>
</feature>
<dbReference type="InterPro" id="IPR050490">
    <property type="entry name" value="Bact_solute-bd_prot1"/>
</dbReference>
<dbReference type="AlphaFoldDB" id="A0A2Z2K633"/>
<evidence type="ECO:0000256" key="2">
    <source>
        <dbReference type="SAM" id="SignalP"/>
    </source>
</evidence>
<reference evidence="4 5" key="1">
    <citation type="submission" date="2017-06" db="EMBL/GenBank/DDBJ databases">
        <title>Complete genome sequence of Paenibacillus donghaensis KCTC 13049T isolated from East Sea sediment, South Korea.</title>
        <authorList>
            <person name="Jung B.K."/>
            <person name="Hong S.-J."/>
            <person name="Shin J.-H."/>
        </authorList>
    </citation>
    <scope>NUCLEOTIDE SEQUENCE [LARGE SCALE GENOMIC DNA]</scope>
    <source>
        <strain evidence="4 5">KCTC 13049</strain>
    </source>
</reference>
<organism evidence="4 5">
    <name type="scientific">Paenibacillus donghaensis</name>
    <dbReference type="NCBI Taxonomy" id="414771"/>
    <lineage>
        <taxon>Bacteria</taxon>
        <taxon>Bacillati</taxon>
        <taxon>Bacillota</taxon>
        <taxon>Bacilli</taxon>
        <taxon>Bacillales</taxon>
        <taxon>Paenibacillaceae</taxon>
        <taxon>Paenibacillus</taxon>
    </lineage>
</organism>
<evidence type="ECO:0000259" key="3">
    <source>
        <dbReference type="Pfam" id="PF12010"/>
    </source>
</evidence>
<dbReference type="PROSITE" id="PS51257">
    <property type="entry name" value="PROKAR_LIPOPROTEIN"/>
    <property type="match status" value="1"/>
</dbReference>
<feature type="region of interest" description="Disordered" evidence="1">
    <location>
        <begin position="24"/>
        <end position="44"/>
    </location>
</feature>
<dbReference type="InterPro" id="IPR006059">
    <property type="entry name" value="SBP"/>
</dbReference>
<gene>
    <name evidence="4" type="ORF">B9T62_13325</name>
</gene>
<feature type="chain" id="PRO_5039705450" evidence="2">
    <location>
        <begin position="21"/>
        <end position="537"/>
    </location>
</feature>
<protein>
    <submittedName>
        <fullName evidence="4">ABC transporter substrate-binding protein</fullName>
    </submittedName>
</protein>
<dbReference type="Proteomes" id="UP000249890">
    <property type="component" value="Chromosome"/>
</dbReference>
<evidence type="ECO:0000313" key="5">
    <source>
        <dbReference type="Proteomes" id="UP000249890"/>
    </source>
</evidence>
<keyword evidence="2" id="KW-0732">Signal</keyword>
<dbReference type="PANTHER" id="PTHR43649:SF12">
    <property type="entry name" value="DIACETYLCHITOBIOSE BINDING PROTEIN DASA"/>
    <property type="match status" value="1"/>
</dbReference>
<proteinExistence type="predicted"/>
<dbReference type="Pfam" id="PF01547">
    <property type="entry name" value="SBP_bac_1"/>
    <property type="match status" value="1"/>
</dbReference>
<dbReference type="RefSeq" id="WP_087915675.1">
    <property type="nucleotide sequence ID" value="NZ_CP021780.1"/>
</dbReference>
<dbReference type="InterPro" id="IPR022627">
    <property type="entry name" value="DUF3502"/>
</dbReference>
<feature type="compositionally biased region" description="Polar residues" evidence="1">
    <location>
        <begin position="27"/>
        <end position="41"/>
    </location>
</feature>
<dbReference type="KEGG" id="pdh:B9T62_13325"/>
<keyword evidence="5" id="KW-1185">Reference proteome</keyword>
<dbReference type="PANTHER" id="PTHR43649">
    <property type="entry name" value="ARABINOSE-BINDING PROTEIN-RELATED"/>
    <property type="match status" value="1"/>
</dbReference>
<accession>A0A2Z2K633</accession>
<dbReference type="SUPFAM" id="SSF53850">
    <property type="entry name" value="Periplasmic binding protein-like II"/>
    <property type="match status" value="1"/>
</dbReference>
<dbReference type="EMBL" id="CP021780">
    <property type="protein sequence ID" value="ASA21666.1"/>
    <property type="molecule type" value="Genomic_DNA"/>
</dbReference>
<dbReference type="Pfam" id="PF12010">
    <property type="entry name" value="DUF3502"/>
    <property type="match status" value="1"/>
</dbReference>
<evidence type="ECO:0000256" key="1">
    <source>
        <dbReference type="SAM" id="MobiDB-lite"/>
    </source>
</evidence>
<name>A0A2Z2K633_9BACL</name>
<sequence length="537" mass="61151">MKMKPVATAILSVTLAASLAACSSSTNEPEQSAQDGNSGSAAQPPKAVTLKGMLFGDEPKDLPLVLEEFEKQTKDTLNTKLDIQWNPVSDHKQKVKLMMTAGEEVDFVFDAEFQNLRELIPQGAYAQLDKYFNNDEYPGLKAAFSPEFIEMNKRYDDHLYTIPFTQYFYDIPVVYIRKDLREKLGFSEPITSYEELQQFYEKLLESEKSITPLAVKGNGGFQEIFAPDRKELDTVRPLNLGGLVYYVHLTDDLKQVQNVVAFGDAESEWAKLPAPFNTMKSAFPQYDKWAEWSKYLEKDVLSQKDQKAYFMSGKAASFYGTISSYAADKKMLQETLAGADLEFFVFKEHIRNMEPQAIATNYKSNNSVAIPVSSKNIDRTMKFFDWMFQSRENHDLFEYGIQGKHWEPVGENQLKLLDESDNYTFPGYEFTWNPNMIRTPEDLDETAKKYLEYSANADTYYAPVLAKFAFDTSSVKGEFANVQSKADPFIQTLKAGQIKDWEAEFVLINKDLKGLGLDKIREEIKSQVQAYLDAGGQ</sequence>